<organism evidence="1 2">
    <name type="scientific">Agrobacterium albertimagni AOL15</name>
    <dbReference type="NCBI Taxonomy" id="1156935"/>
    <lineage>
        <taxon>Bacteria</taxon>
        <taxon>Pseudomonadati</taxon>
        <taxon>Pseudomonadota</taxon>
        <taxon>Alphaproteobacteria</taxon>
        <taxon>Hyphomicrobiales</taxon>
        <taxon>Rhizobiaceae</taxon>
        <taxon>Rhizobium/Agrobacterium group</taxon>
        <taxon>Agrobacterium</taxon>
    </lineage>
</organism>
<sequence>MLLVGVAIRIDQIPSFVKEVPSTGATLYAAGENHYLFGKPDVPHDKAEEIAARVNGICERYGPRDHLQTEISSHLASLGLDIDGHGECRVLRWLDRSARSTSCPVLA</sequence>
<protein>
    <submittedName>
        <fullName evidence="1">Uncharacterized protein</fullName>
    </submittedName>
</protein>
<dbReference type="EMBL" id="ALJF01000024">
    <property type="protein sequence ID" value="EKF57014.1"/>
    <property type="molecule type" value="Genomic_DNA"/>
</dbReference>
<comment type="caution">
    <text evidence="1">The sequence shown here is derived from an EMBL/GenBank/DDBJ whole genome shotgun (WGS) entry which is preliminary data.</text>
</comment>
<name>K2PZY5_9HYPH</name>
<keyword evidence="2" id="KW-1185">Reference proteome</keyword>
<evidence type="ECO:0000313" key="2">
    <source>
        <dbReference type="Proteomes" id="UP000007123"/>
    </source>
</evidence>
<dbReference type="PATRIC" id="fig|1156935.5.peg.4807"/>
<accession>K2PZY5</accession>
<gene>
    <name evidence="1" type="ORF">QWE_23594</name>
</gene>
<proteinExistence type="predicted"/>
<dbReference type="AlphaFoldDB" id="K2PZY5"/>
<evidence type="ECO:0000313" key="1">
    <source>
        <dbReference type="EMBL" id="EKF57014.1"/>
    </source>
</evidence>
<reference evidence="1 2" key="1">
    <citation type="journal article" date="2012" name="J. Bacteriol.">
        <title>Draft Genome Sequence of Agrobacterium albertimagni Strain AOL15.</title>
        <authorList>
            <person name="Trimble W.L."/>
            <person name="Phung le T."/>
            <person name="Meyer F."/>
            <person name="Gilbert J.A."/>
            <person name="Silver S."/>
        </authorList>
    </citation>
    <scope>NUCLEOTIDE SEQUENCE [LARGE SCALE GENOMIC DNA]</scope>
    <source>
        <strain evidence="1 2">AOL15</strain>
    </source>
</reference>
<dbReference type="Proteomes" id="UP000007123">
    <property type="component" value="Unassembled WGS sequence"/>
</dbReference>